<protein>
    <submittedName>
        <fullName evidence="1">Uncharacterized protein</fullName>
    </submittedName>
</protein>
<evidence type="ECO:0000313" key="1">
    <source>
        <dbReference type="EMBL" id="AVD71229.1"/>
    </source>
</evidence>
<reference evidence="1 2" key="1">
    <citation type="journal article" date="2018" name="MBio">
        <title>Insights into the evolution of host association through the isolation and characterization of a novel human periodontal pathobiont, Desulfobulbus oralis.</title>
        <authorList>
            <person name="Cross K.L."/>
            <person name="Chirania P."/>
            <person name="Xiong W."/>
            <person name="Beall C.J."/>
            <person name="Elkins J.G."/>
            <person name="Giannone R.J."/>
            <person name="Griffen A.L."/>
            <person name="Guss A.M."/>
            <person name="Hettich R.L."/>
            <person name="Joshi S.S."/>
            <person name="Mokrzan E.M."/>
            <person name="Martin R.K."/>
            <person name="Zhulin I.B."/>
            <person name="Leys E.J."/>
            <person name="Podar M."/>
        </authorList>
    </citation>
    <scope>NUCLEOTIDE SEQUENCE [LARGE SCALE GENOMIC DNA]</scope>
    <source>
        <strain evidence="1 2">ORNL</strain>
    </source>
</reference>
<keyword evidence="2" id="KW-1185">Reference proteome</keyword>
<proteinExistence type="predicted"/>
<gene>
    <name evidence="1" type="ORF">CAY53_06870</name>
</gene>
<dbReference type="Proteomes" id="UP000239867">
    <property type="component" value="Chromosome"/>
</dbReference>
<accession>A0A2L1GNI2</accession>
<evidence type="ECO:0000313" key="2">
    <source>
        <dbReference type="Proteomes" id="UP000239867"/>
    </source>
</evidence>
<dbReference type="EMBL" id="CP021255">
    <property type="protein sequence ID" value="AVD71229.1"/>
    <property type="molecule type" value="Genomic_DNA"/>
</dbReference>
<dbReference type="AlphaFoldDB" id="A0A2L1GNI2"/>
<dbReference type="KEGG" id="deo:CAY53_06870"/>
<name>A0A2L1GNI2_9BACT</name>
<sequence>MPFLIKKLQGSFLIYPRIKGRCVNKSWRQCPCCIQILFYLLHPGLQCITELLHRPSGATDHAPASFENFFPFDIGFAGRTKAIGAFAGHLRLKAFAQHLDRIAALLEADTLGISFFVARRDAIVKGQHILFPD</sequence>
<organism evidence="1 2">
    <name type="scientific">Desulfobulbus oralis</name>
    <dbReference type="NCBI Taxonomy" id="1986146"/>
    <lineage>
        <taxon>Bacteria</taxon>
        <taxon>Pseudomonadati</taxon>
        <taxon>Thermodesulfobacteriota</taxon>
        <taxon>Desulfobulbia</taxon>
        <taxon>Desulfobulbales</taxon>
        <taxon>Desulfobulbaceae</taxon>
        <taxon>Desulfobulbus</taxon>
    </lineage>
</organism>